<gene>
    <name evidence="3" type="ordered locus">Mmc1_0371</name>
</gene>
<dbReference type="Pfam" id="PF09335">
    <property type="entry name" value="VTT_dom"/>
    <property type="match status" value="1"/>
</dbReference>
<protein>
    <recommendedName>
        <fullName evidence="2">VTT domain-containing protein</fullName>
    </recommendedName>
</protein>
<dbReference type="InterPro" id="IPR032816">
    <property type="entry name" value="VTT_dom"/>
</dbReference>
<evidence type="ECO:0000256" key="1">
    <source>
        <dbReference type="SAM" id="Phobius"/>
    </source>
</evidence>
<organism evidence="3 4">
    <name type="scientific">Magnetococcus marinus (strain ATCC BAA-1437 / JCM 17883 / MC-1)</name>
    <dbReference type="NCBI Taxonomy" id="156889"/>
    <lineage>
        <taxon>Bacteria</taxon>
        <taxon>Pseudomonadati</taxon>
        <taxon>Pseudomonadota</taxon>
        <taxon>Magnetococcia</taxon>
        <taxon>Magnetococcales</taxon>
        <taxon>Magnetococcaceae</taxon>
        <taxon>Magnetococcus</taxon>
    </lineage>
</organism>
<proteinExistence type="predicted"/>
<dbReference type="eggNOG" id="COG1238">
    <property type="taxonomic scope" value="Bacteria"/>
</dbReference>
<keyword evidence="1" id="KW-0472">Membrane</keyword>
<feature type="transmembrane region" description="Helical" evidence="1">
    <location>
        <begin position="53"/>
        <end position="77"/>
    </location>
</feature>
<dbReference type="EMBL" id="CP000471">
    <property type="protein sequence ID" value="ABK42897.1"/>
    <property type="molecule type" value="Genomic_DNA"/>
</dbReference>
<dbReference type="AlphaFoldDB" id="A0L4K4"/>
<accession>A0L4K4</accession>
<keyword evidence="1" id="KW-0812">Transmembrane</keyword>
<evidence type="ECO:0000313" key="4">
    <source>
        <dbReference type="Proteomes" id="UP000002586"/>
    </source>
</evidence>
<name>A0L4K4_MAGMM</name>
<dbReference type="GO" id="GO:0005886">
    <property type="term" value="C:plasma membrane"/>
    <property type="evidence" value="ECO:0007669"/>
    <property type="project" value="TreeGrafter"/>
</dbReference>
<dbReference type="OrthoDB" id="9810270at2"/>
<keyword evidence="1" id="KW-1133">Transmembrane helix</keyword>
<dbReference type="PANTHER" id="PTHR42709">
    <property type="entry name" value="ALKALINE PHOSPHATASE LIKE PROTEIN"/>
    <property type="match status" value="1"/>
</dbReference>
<dbReference type="Proteomes" id="UP000002586">
    <property type="component" value="Chromosome"/>
</dbReference>
<dbReference type="InterPro" id="IPR051311">
    <property type="entry name" value="DedA_domain"/>
</dbReference>
<reference evidence="4" key="1">
    <citation type="journal article" date="2009" name="Appl. Environ. Microbiol.">
        <title>Complete genome sequence of the chemolithoautotrophic marine magnetotactic coccus strain MC-1.</title>
        <authorList>
            <person name="Schubbe S."/>
            <person name="Williams T.J."/>
            <person name="Xie G."/>
            <person name="Kiss H.E."/>
            <person name="Brettin T.S."/>
            <person name="Martinez D."/>
            <person name="Ross C.A."/>
            <person name="Schuler D."/>
            <person name="Cox B.L."/>
            <person name="Nealson K.H."/>
            <person name="Bazylinski D.A."/>
        </authorList>
    </citation>
    <scope>NUCLEOTIDE SEQUENCE [LARGE SCALE GENOMIC DNA]</scope>
    <source>
        <strain evidence="4">ATCC BAA-1437 / JCM 17883 / MC-1</strain>
    </source>
</reference>
<feature type="transmembrane region" description="Helical" evidence="1">
    <location>
        <begin position="170"/>
        <end position="191"/>
    </location>
</feature>
<evidence type="ECO:0000259" key="2">
    <source>
        <dbReference type="Pfam" id="PF09335"/>
    </source>
</evidence>
<sequence length="192" mass="20998" precursor="true">MRGLYDWTMHWAMHPKAVVALFLVAVAESSFFPIPPDLLLMAMALAEPMRSLLYAAVCTAGSVLGGALGYLIGYLAWDWIGAPILTFYGKMEAYDQLAGLFDAHGAWVVAIAGFSPLPYKLFTITAGALHANFALFMVMSLLSRGARFFLVAALLRWGGEPLRKLVERHLDLLTVAVVVVIVAIVVVMKWIV</sequence>
<feature type="domain" description="VTT" evidence="2">
    <location>
        <begin position="38"/>
        <end position="153"/>
    </location>
</feature>
<reference evidence="3 4" key="2">
    <citation type="journal article" date="2012" name="Int. J. Syst. Evol. Microbiol.">
        <title>Magnetococcus marinus gen. nov., sp. nov., a marine, magnetotactic bacterium that represents a novel lineage (Magnetococcaceae fam. nov.; Magnetococcales ord. nov.) at the base of the Alphaproteobacteria.</title>
        <authorList>
            <person name="Bazylinski D.A."/>
            <person name="Williams T.J."/>
            <person name="Lefevre C.T."/>
            <person name="Berg R.J."/>
            <person name="Zhang C.L."/>
            <person name="Bowser S.S."/>
            <person name="Dean A.J."/>
            <person name="Beveridge T.J."/>
        </authorList>
    </citation>
    <scope>NUCLEOTIDE SEQUENCE [LARGE SCALE GENOMIC DNA]</scope>
    <source>
        <strain evidence="4">ATCC BAA-1437 / JCM 17883 / MC-1</strain>
    </source>
</reference>
<dbReference type="KEGG" id="mgm:Mmc1_0371"/>
<feature type="transmembrane region" description="Helical" evidence="1">
    <location>
        <begin position="134"/>
        <end position="158"/>
    </location>
</feature>
<dbReference type="PANTHER" id="PTHR42709:SF11">
    <property type="entry name" value="DEDA FAMILY PROTEIN"/>
    <property type="match status" value="1"/>
</dbReference>
<feature type="transmembrane region" description="Helical" evidence="1">
    <location>
        <begin position="97"/>
        <end position="114"/>
    </location>
</feature>
<keyword evidence="4" id="KW-1185">Reference proteome</keyword>
<evidence type="ECO:0000313" key="3">
    <source>
        <dbReference type="EMBL" id="ABK42897.1"/>
    </source>
</evidence>
<dbReference type="STRING" id="156889.Mmc1_0371"/>
<dbReference type="HOGENOM" id="CLU_098634_1_0_5"/>